<accession>A0A915KEW7</accession>
<dbReference type="WBParaSite" id="nRc.2.0.1.t36571-RA">
    <property type="protein sequence ID" value="nRc.2.0.1.t36571-RA"/>
    <property type="gene ID" value="nRc.2.0.1.g36571"/>
</dbReference>
<evidence type="ECO:0000313" key="2">
    <source>
        <dbReference type="WBParaSite" id="nRc.2.0.1.t36571-RA"/>
    </source>
</evidence>
<dbReference type="AlphaFoldDB" id="A0A915KEW7"/>
<reference evidence="2" key="1">
    <citation type="submission" date="2022-11" db="UniProtKB">
        <authorList>
            <consortium name="WormBaseParasite"/>
        </authorList>
    </citation>
    <scope>IDENTIFICATION</scope>
</reference>
<dbReference type="Gene3D" id="3.40.50.880">
    <property type="match status" value="1"/>
</dbReference>
<dbReference type="Proteomes" id="UP000887565">
    <property type="component" value="Unplaced"/>
</dbReference>
<dbReference type="PROSITE" id="PS51273">
    <property type="entry name" value="GATASE_TYPE_1"/>
    <property type="match status" value="1"/>
</dbReference>
<organism evidence="1 2">
    <name type="scientific">Romanomermis culicivorax</name>
    <name type="common">Nematode worm</name>
    <dbReference type="NCBI Taxonomy" id="13658"/>
    <lineage>
        <taxon>Eukaryota</taxon>
        <taxon>Metazoa</taxon>
        <taxon>Ecdysozoa</taxon>
        <taxon>Nematoda</taxon>
        <taxon>Enoplea</taxon>
        <taxon>Dorylaimia</taxon>
        <taxon>Mermithida</taxon>
        <taxon>Mermithoidea</taxon>
        <taxon>Mermithidae</taxon>
        <taxon>Romanomermis</taxon>
    </lineage>
</organism>
<sequence>DLAAYLFNEELAIIVEVEESHRDKIVSAYREVDVFCTPIGYSIPEYGPDATLDICVNGRQLTSQIESLIKWRSIWEETSFHLEKLQCNPICVESESQMIKSFVKSPFKWTKNLMDGVEIPRNLIALFPKLAVLREEGTNGDREMAAAFYTAGFQVFDLCMQDLLAGPADMLDAFDGLAFAGGFSYADVFGAAKGWASCILHNEKLKIQFENFRRDTRKFSFGACNGCQLMTQIGWVGDDAAAGDRKNNVYMDVNESGRFESRFCYLKIEKNNSIMLENLAGSIFGVWVAHGEGRFAFKENFTPASYSIACRFVDWMGETTIQYPMNPNGSRDGLAGLCSSDGRHLAMMPHPERSFLKWQWPHYPPSTHSSQFSPWMKMFVNAYDWCSKRKNSHSNGC</sequence>
<dbReference type="GO" id="GO:0006164">
    <property type="term" value="P:purine nucleotide biosynthetic process"/>
    <property type="evidence" value="ECO:0007669"/>
    <property type="project" value="TreeGrafter"/>
</dbReference>
<dbReference type="InterPro" id="IPR029062">
    <property type="entry name" value="Class_I_gatase-like"/>
</dbReference>
<dbReference type="CDD" id="cd01740">
    <property type="entry name" value="GATase1_FGAR_AT"/>
    <property type="match status" value="1"/>
</dbReference>
<dbReference type="GO" id="GO:0004642">
    <property type="term" value="F:phosphoribosylformylglycinamidine synthase activity"/>
    <property type="evidence" value="ECO:0007669"/>
    <property type="project" value="TreeGrafter"/>
</dbReference>
<keyword evidence="1" id="KW-1185">Reference proteome</keyword>
<dbReference type="SUPFAM" id="SSF56042">
    <property type="entry name" value="PurM C-terminal domain-like"/>
    <property type="match status" value="1"/>
</dbReference>
<dbReference type="Pfam" id="PF13507">
    <property type="entry name" value="GATase_5"/>
    <property type="match status" value="1"/>
</dbReference>
<dbReference type="InterPro" id="IPR036676">
    <property type="entry name" value="PurM-like_C_sf"/>
</dbReference>
<proteinExistence type="predicted"/>
<dbReference type="PANTHER" id="PTHR10099">
    <property type="entry name" value="PHOSPHORIBOSYLFORMYLGLYCINAMIDINE SYNTHASE"/>
    <property type="match status" value="1"/>
</dbReference>
<dbReference type="OMA" id="WNANFEM"/>
<name>A0A915KEW7_ROMCU</name>
<dbReference type="SMART" id="SM01211">
    <property type="entry name" value="GATase_5"/>
    <property type="match status" value="1"/>
</dbReference>
<protein>
    <submittedName>
        <fullName evidence="2">Phosphoribosylformylglycinamidine synthase</fullName>
    </submittedName>
</protein>
<evidence type="ECO:0000313" key="1">
    <source>
        <dbReference type="Proteomes" id="UP000887565"/>
    </source>
</evidence>
<dbReference type="PANTHER" id="PTHR10099:SF1">
    <property type="entry name" value="PHOSPHORIBOSYLFORMYLGLYCINAMIDINE SYNTHASE"/>
    <property type="match status" value="1"/>
</dbReference>
<dbReference type="SUPFAM" id="SSF52317">
    <property type="entry name" value="Class I glutamine amidotransferase-like"/>
    <property type="match status" value="1"/>
</dbReference>
<dbReference type="GO" id="GO:0005737">
    <property type="term" value="C:cytoplasm"/>
    <property type="evidence" value="ECO:0007669"/>
    <property type="project" value="TreeGrafter"/>
</dbReference>